<comment type="subcellular location">
    <subcellularLocation>
        <location evidence="1">Cytoplasm</location>
    </subcellularLocation>
</comment>
<dbReference type="PANTHER" id="PTHR13438:SF2">
    <property type="entry name" value="AMINOACYL TRNA SYNTHASE COMPLEX-INTERACTING MULTIFUNCTIONAL PROTEIN 2"/>
    <property type="match status" value="1"/>
</dbReference>
<evidence type="ECO:0000256" key="1">
    <source>
        <dbReference type="ARBA" id="ARBA00004496"/>
    </source>
</evidence>
<dbReference type="GO" id="GO:0017101">
    <property type="term" value="C:aminoacyl-tRNA synthetase multienzyme complex"/>
    <property type="evidence" value="ECO:0007669"/>
    <property type="project" value="InterPro"/>
</dbReference>
<organism evidence="7 8">
    <name type="scientific">Aphidius gifuensis</name>
    <name type="common">Parasitoid wasp</name>
    <dbReference type="NCBI Taxonomy" id="684658"/>
    <lineage>
        <taxon>Eukaryota</taxon>
        <taxon>Metazoa</taxon>
        <taxon>Ecdysozoa</taxon>
        <taxon>Arthropoda</taxon>
        <taxon>Hexapoda</taxon>
        <taxon>Insecta</taxon>
        <taxon>Pterygota</taxon>
        <taxon>Neoptera</taxon>
        <taxon>Endopterygota</taxon>
        <taxon>Hymenoptera</taxon>
        <taxon>Apocrita</taxon>
        <taxon>Ichneumonoidea</taxon>
        <taxon>Braconidae</taxon>
        <taxon>Aphidiinae</taxon>
        <taxon>Aphidius</taxon>
    </lineage>
</organism>
<sequence length="302" mass="35154">MSTMYELKPIIKHDSFVNLPTCMYEMKNLHENEKSKQECRIVSNVTKQVNNFLKTPLPEVIELEARQEKILESLAELKKQLSNLLKDVNKDDKEIKSKNIEKNIPLSIKKKIREHVNVDVTINVNPKKPCYSIIALKKIWDDVDFPVTCYLSSDMKESVDNIFKNTEETGKPGVINISLIWKTNDCQLIVSALQNYPIIGEINMLRYFSRLLGENNENIIETEKIDTILDISHSILFENNQKNINNYLSILSKKLDNKDNFFTGFYYPGIADVALWSTIKQVNPKLPENIKKWFNKCEKYFL</sequence>
<evidence type="ECO:0008006" key="9">
    <source>
        <dbReference type="Google" id="ProtNLM"/>
    </source>
</evidence>
<reference evidence="7 8" key="1">
    <citation type="submission" date="2020-08" db="EMBL/GenBank/DDBJ databases">
        <title>Aphidius gifuensis genome sequencing and assembly.</title>
        <authorList>
            <person name="Du Z."/>
        </authorList>
    </citation>
    <scope>NUCLEOTIDE SEQUENCE [LARGE SCALE GENOMIC DNA]</scope>
    <source>
        <strain evidence="7">YNYX2018</strain>
        <tissue evidence="7">Adults</tissue>
    </source>
</reference>
<evidence type="ECO:0000259" key="6">
    <source>
        <dbReference type="Pfam" id="PF18569"/>
    </source>
</evidence>
<dbReference type="InterPro" id="IPR042360">
    <property type="entry name" value="AIMP2"/>
</dbReference>
<feature type="coiled-coil region" evidence="4">
    <location>
        <begin position="60"/>
        <end position="94"/>
    </location>
</feature>
<evidence type="ECO:0000313" key="8">
    <source>
        <dbReference type="Proteomes" id="UP000639338"/>
    </source>
</evidence>
<dbReference type="Proteomes" id="UP000639338">
    <property type="component" value="Unassembled WGS sequence"/>
</dbReference>
<evidence type="ECO:0000256" key="4">
    <source>
        <dbReference type="SAM" id="Coils"/>
    </source>
</evidence>
<keyword evidence="4" id="KW-0175">Coiled coil</keyword>
<accession>A0A834XNM0</accession>
<dbReference type="Pfam" id="PF16780">
    <property type="entry name" value="AIMP2_LysRS_bd"/>
    <property type="match status" value="1"/>
</dbReference>
<evidence type="ECO:0000313" key="7">
    <source>
        <dbReference type="EMBL" id="KAF7988837.1"/>
    </source>
</evidence>
<protein>
    <recommendedName>
        <fullName evidence="9">Aminoacyl tRNA synthase complex-interacting multifunctional protein 2</fullName>
    </recommendedName>
</protein>
<keyword evidence="3" id="KW-0648">Protein biosynthesis</keyword>
<dbReference type="EMBL" id="JACMRX010000005">
    <property type="protein sequence ID" value="KAF7988837.1"/>
    <property type="molecule type" value="Genomic_DNA"/>
</dbReference>
<keyword evidence="2" id="KW-0963">Cytoplasm</keyword>
<feature type="domain" description="AIMP2 thioredoxin-like" evidence="6">
    <location>
        <begin position="119"/>
        <end position="198"/>
    </location>
</feature>
<dbReference type="Pfam" id="PF18569">
    <property type="entry name" value="Thioredoxin_16"/>
    <property type="match status" value="1"/>
</dbReference>
<keyword evidence="8" id="KW-1185">Reference proteome</keyword>
<comment type="caution">
    <text evidence="7">The sequence shown here is derived from an EMBL/GenBank/DDBJ whole genome shotgun (WGS) entry which is preliminary data.</text>
</comment>
<evidence type="ECO:0000256" key="3">
    <source>
        <dbReference type="ARBA" id="ARBA00022917"/>
    </source>
</evidence>
<dbReference type="Gene3D" id="1.20.1050.130">
    <property type="match status" value="1"/>
</dbReference>
<proteinExistence type="predicted"/>
<dbReference type="GO" id="GO:0006412">
    <property type="term" value="P:translation"/>
    <property type="evidence" value="ECO:0007669"/>
    <property type="project" value="UniProtKB-KW"/>
</dbReference>
<dbReference type="PANTHER" id="PTHR13438">
    <property type="entry name" value="AMINOACYL TRNA SYNTHASE COMPLEX-INTERACTING MULTIFUNCTIONAL PROTEIN"/>
    <property type="match status" value="1"/>
</dbReference>
<dbReference type="InterPro" id="IPR041503">
    <property type="entry name" value="AIMP2_thioredoxin"/>
</dbReference>
<dbReference type="GO" id="GO:0005737">
    <property type="term" value="C:cytoplasm"/>
    <property type="evidence" value="ECO:0007669"/>
    <property type="project" value="UniProtKB-SubCell"/>
</dbReference>
<evidence type="ECO:0000256" key="2">
    <source>
        <dbReference type="ARBA" id="ARBA00022490"/>
    </source>
</evidence>
<dbReference type="OrthoDB" id="424586at2759"/>
<dbReference type="InterPro" id="IPR031889">
    <property type="entry name" value="AIMP2_LysRS-bd"/>
</dbReference>
<dbReference type="AlphaFoldDB" id="A0A834XNM0"/>
<gene>
    <name evidence="7" type="ORF">HCN44_007147</name>
</gene>
<evidence type="ECO:0000259" key="5">
    <source>
        <dbReference type="Pfam" id="PF16780"/>
    </source>
</evidence>
<name>A0A834XNM0_APHGI</name>
<feature type="domain" description="AIMP2 lysyl-tRNA synthetase binding" evidence="5">
    <location>
        <begin position="3"/>
        <end position="35"/>
    </location>
</feature>